<evidence type="ECO:0000313" key="7">
    <source>
        <dbReference type="EMBL" id="PNY04691.1"/>
    </source>
</evidence>
<dbReference type="ExpressionAtlas" id="A0A2K3NNT3">
    <property type="expression patterns" value="baseline"/>
</dbReference>
<comment type="caution">
    <text evidence="7">The sequence shown here is derived from an EMBL/GenBank/DDBJ whole genome shotgun (WGS) entry which is preliminary data.</text>
</comment>
<proteinExistence type="predicted"/>
<feature type="region of interest" description="Disordered" evidence="5">
    <location>
        <begin position="1419"/>
        <end position="1443"/>
    </location>
</feature>
<dbReference type="Pfam" id="PF03568">
    <property type="entry name" value="Separin_C"/>
    <property type="match status" value="1"/>
</dbReference>
<reference evidence="7 8" key="2">
    <citation type="journal article" date="2017" name="Front. Plant Sci.">
        <title>Gene Classification and Mining of Molecular Markers Useful in Red Clover (Trifolium pratense) Breeding.</title>
        <authorList>
            <person name="Istvanek J."/>
            <person name="Dluhosova J."/>
            <person name="Dluhos P."/>
            <person name="Patkova L."/>
            <person name="Nedelnik J."/>
            <person name="Repkova J."/>
        </authorList>
    </citation>
    <scope>NUCLEOTIDE SEQUENCE [LARGE SCALE GENOMIC DNA]</scope>
    <source>
        <strain evidence="8">cv. Tatra</strain>
        <tissue evidence="7">Young leaves</tissue>
    </source>
</reference>
<evidence type="ECO:0000256" key="1">
    <source>
        <dbReference type="ARBA" id="ARBA00000451"/>
    </source>
</evidence>
<dbReference type="GO" id="GO:0005737">
    <property type="term" value="C:cytoplasm"/>
    <property type="evidence" value="ECO:0007669"/>
    <property type="project" value="TreeGrafter"/>
</dbReference>
<gene>
    <name evidence="7" type="ORF">L195_g001117</name>
</gene>
<evidence type="ECO:0000259" key="6">
    <source>
        <dbReference type="PROSITE" id="PS51700"/>
    </source>
</evidence>
<dbReference type="GO" id="GO:0004197">
    <property type="term" value="F:cysteine-type endopeptidase activity"/>
    <property type="evidence" value="ECO:0007669"/>
    <property type="project" value="InterPro"/>
</dbReference>
<evidence type="ECO:0000256" key="3">
    <source>
        <dbReference type="ARBA" id="ARBA00022801"/>
    </source>
</evidence>
<evidence type="ECO:0000256" key="5">
    <source>
        <dbReference type="SAM" id="MobiDB-lite"/>
    </source>
</evidence>
<dbReference type="PROSITE" id="PS51700">
    <property type="entry name" value="SEPARIN"/>
    <property type="match status" value="1"/>
</dbReference>
<dbReference type="EC" id="3.4.22.49" evidence="2"/>
<reference evidence="7 8" key="1">
    <citation type="journal article" date="2014" name="Am. J. Bot.">
        <title>Genome assembly and annotation for red clover (Trifolium pratense; Fabaceae).</title>
        <authorList>
            <person name="Istvanek J."/>
            <person name="Jaros M."/>
            <person name="Krenek A."/>
            <person name="Repkova J."/>
        </authorList>
    </citation>
    <scope>NUCLEOTIDE SEQUENCE [LARGE SCALE GENOMIC DNA]</scope>
    <source>
        <strain evidence="8">cv. Tatra</strain>
        <tissue evidence="7">Young leaves</tissue>
    </source>
</reference>
<sequence length="1487" mass="167961">MFRFLLNNENVKEAVKVLNLGCKASWLCIKCHCGNLSEGALKEFVMDAYTRSAMHLDFLYETNNLKIRKKLIETLKNWSSANNLFEKLPAPIPVVKQWVKIECKRAKDDERVDSPSLYSLLSSSTELSKRDIGTILEQDCIQCLSEAIIIMKEISGEMCTKAIPLYHQFCVALCLRALSTQEAEPGSEGFMELFNDAYRLVIRMFKLKSVSMEKWLILLWESRRLSHALCVSPVNEAFILNSSDEFSDFSNINFWINNLKENQSSLIGFQQNFSFLFASSHRSSCDHGSSFQVEITVDEVQKAALKLISNVPVPSHCTFLAGCLYSDLCQRLIANGKLVEALSFAKEAHGLHAKLFKVKFRHIFQNHNEKNNLTVDFSKNLMDGVDKIEVDMSVVREVFLFDSKPWDIKDNYLSPWKIMQCYLESTLQIGAIYEIIGDGIEAETYLRWGKAISCSLQLPLFIVAFSSLLGKLYVTRRLWDLAEKELQCAEQILNDNCTPFCCSKCKLILEVTLHGYLGDLCQSKLNACDDGASKETAKNWYTSALNKLTLSEWKNPLSCPEDDGDATAATAKCDAGKTCTCSIVNEVGEDVMKSTKVGPGTKTGPKQNRKSKNAAKVISKEPNIVVENTSRITRSRYRSIQNQHMSISRKLEVNENVDGNQISDPSDMRSQKESISTGTDCSISSRCVITCALSKMKHWTYLPPEVVKSGLLNDFIILKWEFVRRKLSMKLLTRVVKCFAYPGQIDEAQKVLLQSMSLLFNRNPFYYTFSSIPLDSFHQLVAKEIPGDVFAIERADIVYSICWHSLKCYHSKFTRNIFCNLSHVKFEDIASWLMVAFVLSREVSNLLAVMFVVSSLSEQFSMSSFSKVFEENYWSSYFHQASIGTHLTCQFLSHLTGRCKDPPVTGSSCIKEVTVDLLRTAPDSTIDLAEYVKKFIAGLPLTTIISISLLEREYSSLLQELLPYPACVRAWMLVSRLNFKTEPVVMLLPLDSILQDEGDLSSDFFQMCEKPNKVWHCPWGFTTVDDIAPAFRTILEENYLTSSSRFEETQENRILWWKQRTNLDRRLDKFLRNVEDLWFGSWKCLLLGEWLNCKNFDLVLKNLVNDLRSKCKLDINEGLLKIILGGSKYDCEGKTLLSLLCSKKDCYIAKGGYCDEAKSGIFLNAANKLMSLEVASELINEALNALEVDDSVNREPVILVLDSEVQMLPWENLPILRNQEVYRMPSISSISAVLEKGNNHKEQVGRNLVPFPSIDPLDAFYLLNPAGDLKYTQTVFENYFRDQNLEGKAGSEPTVQELASALESHDLFIYFGHGSGVQYIPRHKIQKLQQCGAALLMGCSSGSLTLHGSYAPQGVPLSYLLAGSPSIVANLWDVTDKDIDRFGKAMFDAWLKERSEVAMQCLQCNLLSEELEAMNLKGGKGRAKRKVPKKKSQELHEIDSSKNNCSHRRKIGAFMGQARNVCVLPFLTGASPICYGVPTGIWSKKDS</sequence>
<protein>
    <recommendedName>
        <fullName evidence="2">separase</fullName>
        <ecNumber evidence="2">3.4.22.49</ecNumber>
    </recommendedName>
</protein>
<dbReference type="PANTHER" id="PTHR12792">
    <property type="entry name" value="EXTRA SPINDLE POLES 1-RELATED"/>
    <property type="match status" value="1"/>
</dbReference>
<dbReference type="InterPro" id="IPR030397">
    <property type="entry name" value="SEPARIN_core_dom"/>
</dbReference>
<comment type="catalytic activity">
    <reaction evidence="1">
        <text>All bonds known to be hydrolyzed by this endopeptidase have arginine in P1 and an acidic residue in P4. P6 is often occupied by an acidic residue or by a hydroxy-amino-acid residue, the phosphorylation of which enhances cleavage.</text>
        <dbReference type="EC" id="3.4.22.49"/>
    </reaction>
</comment>
<evidence type="ECO:0000313" key="8">
    <source>
        <dbReference type="Proteomes" id="UP000236291"/>
    </source>
</evidence>
<organism evidence="7 8">
    <name type="scientific">Trifolium pratense</name>
    <name type="common">Red clover</name>
    <dbReference type="NCBI Taxonomy" id="57577"/>
    <lineage>
        <taxon>Eukaryota</taxon>
        <taxon>Viridiplantae</taxon>
        <taxon>Streptophyta</taxon>
        <taxon>Embryophyta</taxon>
        <taxon>Tracheophyta</taxon>
        <taxon>Spermatophyta</taxon>
        <taxon>Magnoliopsida</taxon>
        <taxon>eudicotyledons</taxon>
        <taxon>Gunneridae</taxon>
        <taxon>Pentapetalae</taxon>
        <taxon>rosids</taxon>
        <taxon>fabids</taxon>
        <taxon>Fabales</taxon>
        <taxon>Fabaceae</taxon>
        <taxon>Papilionoideae</taxon>
        <taxon>50 kb inversion clade</taxon>
        <taxon>NPAAA clade</taxon>
        <taxon>Hologalegina</taxon>
        <taxon>IRL clade</taxon>
        <taxon>Trifolieae</taxon>
        <taxon>Trifolium</taxon>
    </lineage>
</organism>
<evidence type="ECO:0000256" key="4">
    <source>
        <dbReference type="ARBA" id="ARBA00022829"/>
    </source>
</evidence>
<feature type="region of interest" description="Disordered" evidence="5">
    <location>
        <begin position="593"/>
        <end position="614"/>
    </location>
</feature>
<feature type="compositionally biased region" description="Basic and acidic residues" evidence="5">
    <location>
        <begin position="1431"/>
        <end position="1440"/>
    </location>
</feature>
<dbReference type="PANTHER" id="PTHR12792:SF0">
    <property type="entry name" value="SEPARIN"/>
    <property type="match status" value="1"/>
</dbReference>
<dbReference type="GO" id="GO:0051307">
    <property type="term" value="P:meiotic chromosome separation"/>
    <property type="evidence" value="ECO:0007669"/>
    <property type="project" value="TreeGrafter"/>
</dbReference>
<dbReference type="GO" id="GO:0005634">
    <property type="term" value="C:nucleus"/>
    <property type="evidence" value="ECO:0007669"/>
    <property type="project" value="InterPro"/>
</dbReference>
<dbReference type="STRING" id="57577.A0A2K3NNT3"/>
<accession>A0A2K3NNT3</accession>
<feature type="domain" description="Peptidase C50" evidence="6">
    <location>
        <begin position="1256"/>
        <end position="1350"/>
    </location>
</feature>
<dbReference type="InterPro" id="IPR005314">
    <property type="entry name" value="Peptidase_C50"/>
</dbReference>
<name>A0A2K3NNT3_TRIPR</name>
<keyword evidence="4" id="KW-0159">Chromosome partition</keyword>
<dbReference type="GO" id="GO:0006508">
    <property type="term" value="P:proteolysis"/>
    <property type="evidence" value="ECO:0007669"/>
    <property type="project" value="InterPro"/>
</dbReference>
<feature type="compositionally biased region" description="Basic residues" evidence="5">
    <location>
        <begin position="1419"/>
        <end position="1430"/>
    </location>
</feature>
<feature type="region of interest" description="Disordered" evidence="5">
    <location>
        <begin position="657"/>
        <end position="677"/>
    </location>
</feature>
<evidence type="ECO:0000256" key="2">
    <source>
        <dbReference type="ARBA" id="ARBA00012489"/>
    </source>
</evidence>
<dbReference type="Proteomes" id="UP000236291">
    <property type="component" value="Unassembled WGS sequence"/>
</dbReference>
<dbReference type="GO" id="GO:0072686">
    <property type="term" value="C:mitotic spindle"/>
    <property type="evidence" value="ECO:0007669"/>
    <property type="project" value="TreeGrafter"/>
</dbReference>
<keyword evidence="3" id="KW-0378">Hydrolase</keyword>
<dbReference type="EMBL" id="ASHM01000432">
    <property type="protein sequence ID" value="PNY04691.1"/>
    <property type="molecule type" value="Genomic_DNA"/>
</dbReference>